<dbReference type="AlphaFoldDB" id="A0A6J7PRA2"/>
<reference evidence="1" key="1">
    <citation type="submission" date="2020-05" db="EMBL/GenBank/DDBJ databases">
        <authorList>
            <person name="Chiriac C."/>
            <person name="Salcher M."/>
            <person name="Ghai R."/>
            <person name="Kavagutti S V."/>
        </authorList>
    </citation>
    <scope>NUCLEOTIDE SEQUENCE</scope>
</reference>
<evidence type="ECO:0000313" key="1">
    <source>
        <dbReference type="EMBL" id="CAB5007431.1"/>
    </source>
</evidence>
<protein>
    <submittedName>
        <fullName evidence="1">Unannotated protein</fullName>
    </submittedName>
</protein>
<accession>A0A6J7PRA2</accession>
<organism evidence="1">
    <name type="scientific">freshwater metagenome</name>
    <dbReference type="NCBI Taxonomy" id="449393"/>
    <lineage>
        <taxon>unclassified sequences</taxon>
        <taxon>metagenomes</taxon>
        <taxon>ecological metagenomes</taxon>
    </lineage>
</organism>
<proteinExistence type="predicted"/>
<name>A0A6J7PRA2_9ZZZZ</name>
<sequence length="115" mass="12259">MRTTSPCFMPAPLRETSWRYAVELTRPGEAASSQVRCAGFGMSWLLFTMASSARPPKFVSNPQMRCSGSSIVSLCPSGDSSSTLRQCATTWSPGFQACTPGPVRSTTPAASDPMT</sequence>
<gene>
    <name evidence="1" type="ORF">UFOPK4061_00698</name>
</gene>
<dbReference type="EMBL" id="CAFBPD010000107">
    <property type="protein sequence ID" value="CAB5007431.1"/>
    <property type="molecule type" value="Genomic_DNA"/>
</dbReference>